<evidence type="ECO:0000313" key="4">
    <source>
        <dbReference type="EMBL" id="CEP00388.1"/>
    </source>
</evidence>
<evidence type="ECO:0000313" key="6">
    <source>
        <dbReference type="Proteomes" id="UP000039324"/>
    </source>
</evidence>
<dbReference type="EMBL" id="CDSF01000101">
    <property type="protein sequence ID" value="CEP00388.1"/>
    <property type="molecule type" value="Genomic_DNA"/>
</dbReference>
<name>A0A0G4IYF2_PLABS</name>
<dbReference type="InterPro" id="IPR036013">
    <property type="entry name" value="Band_7/SPFH_dom_sf"/>
</dbReference>
<keyword evidence="6" id="KW-1185">Reference proteome</keyword>
<dbReference type="OrthoDB" id="275637at2759"/>
<geneLocation type="mitochondrion" evidence="5"/>
<organism evidence="4 6">
    <name type="scientific">Plasmodiophora brassicae</name>
    <name type="common">Clubroot disease agent</name>
    <dbReference type="NCBI Taxonomy" id="37360"/>
    <lineage>
        <taxon>Eukaryota</taxon>
        <taxon>Sar</taxon>
        <taxon>Rhizaria</taxon>
        <taxon>Endomyxa</taxon>
        <taxon>Phytomyxea</taxon>
        <taxon>Plasmodiophorida</taxon>
        <taxon>Plasmodiophoridae</taxon>
        <taxon>Plasmodiophora</taxon>
    </lineage>
</organism>
<dbReference type="SUPFAM" id="SSF117892">
    <property type="entry name" value="Band 7/SPFH domain"/>
    <property type="match status" value="1"/>
</dbReference>
<dbReference type="Gene3D" id="3.30.479.30">
    <property type="entry name" value="Band 7 domain"/>
    <property type="match status" value="1"/>
</dbReference>
<evidence type="ECO:0000313" key="7">
    <source>
        <dbReference type="Proteomes" id="UP000290189"/>
    </source>
</evidence>
<dbReference type="STRING" id="37360.A0A0G4IYF2"/>
<evidence type="ECO:0000256" key="2">
    <source>
        <dbReference type="RuleBase" id="RU366048"/>
    </source>
</evidence>
<dbReference type="Pfam" id="PF01145">
    <property type="entry name" value="Band_7"/>
    <property type="match status" value="1"/>
</dbReference>
<dbReference type="SMART" id="SM00244">
    <property type="entry name" value="PHB"/>
    <property type="match status" value="1"/>
</dbReference>
<comment type="similarity">
    <text evidence="1 2">Belongs to the prohibitin family.</text>
</comment>
<dbReference type="PANTHER" id="PTHR23222">
    <property type="entry name" value="PROHIBITIN"/>
    <property type="match status" value="1"/>
</dbReference>
<evidence type="ECO:0000256" key="1">
    <source>
        <dbReference type="ARBA" id="ARBA00009658"/>
    </source>
</evidence>
<comment type="subcellular location">
    <subcellularLocation>
        <location evidence="2">Mitochondrion inner membrane</location>
    </subcellularLocation>
</comment>
<keyword evidence="2" id="KW-0472">Membrane</keyword>
<keyword evidence="2" id="KW-0999">Mitochondrion inner membrane</keyword>
<dbReference type="GO" id="GO:0005743">
    <property type="term" value="C:mitochondrial inner membrane"/>
    <property type="evidence" value="ECO:0007669"/>
    <property type="project" value="UniProtKB-SubCell"/>
</dbReference>
<accession>A0A0G4IYF2</accession>
<feature type="domain" description="Band 7" evidence="3">
    <location>
        <begin position="29"/>
        <end position="190"/>
    </location>
</feature>
<evidence type="ECO:0000313" key="5">
    <source>
        <dbReference type="EMBL" id="SPQ94102.1"/>
    </source>
</evidence>
<dbReference type="CDD" id="cd03401">
    <property type="entry name" value="SPFH_prohibitin"/>
    <property type="match status" value="1"/>
</dbReference>
<reference evidence="5 7" key="2">
    <citation type="submission" date="2018-03" db="EMBL/GenBank/DDBJ databases">
        <authorList>
            <person name="Fogelqvist J."/>
        </authorList>
    </citation>
    <scope>NUCLEOTIDE SEQUENCE [LARGE SCALE GENOMIC DNA]</scope>
</reference>
<dbReference type="InterPro" id="IPR001107">
    <property type="entry name" value="Band_7"/>
</dbReference>
<gene>
    <name evidence="4" type="ORF">PBRA_001442</name>
    <name evidence="5" type="ORF">PLBR_LOCUS1317</name>
</gene>
<dbReference type="PRINTS" id="PR00679">
    <property type="entry name" value="PROHIBITIN"/>
</dbReference>
<evidence type="ECO:0000259" key="3">
    <source>
        <dbReference type="SMART" id="SM00244"/>
    </source>
</evidence>
<dbReference type="AlphaFoldDB" id="A0A0G4IYF2"/>
<dbReference type="PANTHER" id="PTHR23222:SF0">
    <property type="entry name" value="PROHIBITIN 1"/>
    <property type="match status" value="1"/>
</dbReference>
<dbReference type="Proteomes" id="UP000290189">
    <property type="component" value="Unassembled WGS sequence"/>
</dbReference>
<dbReference type="EMBL" id="OVEO01000002">
    <property type="protein sequence ID" value="SPQ94102.1"/>
    <property type="molecule type" value="Genomic_DNA"/>
</dbReference>
<dbReference type="GO" id="GO:0007005">
    <property type="term" value="P:mitochondrion organization"/>
    <property type="evidence" value="ECO:0007669"/>
    <property type="project" value="TreeGrafter"/>
</dbReference>
<dbReference type="InterPro" id="IPR000163">
    <property type="entry name" value="Prohibitin"/>
</dbReference>
<proteinExistence type="inferred from homology"/>
<dbReference type="Proteomes" id="UP000039324">
    <property type="component" value="Unassembled WGS sequence"/>
</dbReference>
<reference evidence="4 6" key="1">
    <citation type="submission" date="2015-02" db="EMBL/GenBank/DDBJ databases">
        <authorList>
            <person name="Chooi Y.-H."/>
        </authorList>
    </citation>
    <scope>NUCLEOTIDE SEQUENCE [LARGE SCALE GENOMIC DNA]</scope>
    <source>
        <strain evidence="4">E3</strain>
    </source>
</reference>
<dbReference type="OMA" id="YEFRLVT"/>
<dbReference type="FunFam" id="3.30.479.30:FF:000001">
    <property type="entry name" value="Prohibitin 2"/>
    <property type="match status" value="1"/>
</dbReference>
<keyword evidence="5" id="KW-0496">Mitochondrion</keyword>
<sequence>MAGLFAGLSGKMAGVAIGVGAAATLVQQSMYDVEAGHRAVIFDRLSGVKEYVVPEGTHFLIPWLQTPIIFDVRTRPRNITTTTGTNDLQVVNLSLRVLSKPNEHQLPELYRRLGLDYDERVLPSIGNEVLKATVAQYNADQLLTMRDQVSKDIREGLTARAKEFNILLDDVSVTHINFSREFSAAIEQKQVAQQEAERSKFVVLKAEQEKLAAIIQAEGESEAAQLISDALSKHGDGLIAIRRIETARHVADTLSRSKNVTYLPNGSNMLLNVDH</sequence>
<protein>
    <recommendedName>
        <fullName evidence="2">Prohibitin</fullName>
    </recommendedName>
</protein>